<organism evidence="1 2">
    <name type="scientific">Aspergillus melleus</name>
    <dbReference type="NCBI Taxonomy" id="138277"/>
    <lineage>
        <taxon>Eukaryota</taxon>
        <taxon>Fungi</taxon>
        <taxon>Dikarya</taxon>
        <taxon>Ascomycota</taxon>
        <taxon>Pezizomycotina</taxon>
        <taxon>Eurotiomycetes</taxon>
        <taxon>Eurotiomycetidae</taxon>
        <taxon>Eurotiales</taxon>
        <taxon>Aspergillaceae</taxon>
        <taxon>Aspergillus</taxon>
        <taxon>Aspergillus subgen. Circumdati</taxon>
    </lineage>
</organism>
<evidence type="ECO:0000313" key="2">
    <source>
        <dbReference type="Proteomes" id="UP001177260"/>
    </source>
</evidence>
<reference evidence="1 2" key="1">
    <citation type="journal article" date="2023" name="ACS Omega">
        <title>Identification of the Neoaspergillic Acid Biosynthesis Gene Cluster by Establishing an In Vitro CRISPR-Ribonucleoprotein Genetic System in Aspergillus melleus.</title>
        <authorList>
            <person name="Yuan B."/>
            <person name="Grau M.F."/>
            <person name="Murata R.M."/>
            <person name="Torok T."/>
            <person name="Venkateswaran K."/>
            <person name="Stajich J.E."/>
            <person name="Wang C.C.C."/>
        </authorList>
    </citation>
    <scope>NUCLEOTIDE SEQUENCE [LARGE SCALE GENOMIC DNA]</scope>
    <source>
        <strain evidence="1 2">IMV 1140</strain>
    </source>
</reference>
<protein>
    <submittedName>
        <fullName evidence="1">Uncharacterized protein</fullName>
    </submittedName>
</protein>
<evidence type="ECO:0000313" key="1">
    <source>
        <dbReference type="EMBL" id="KAK1144584.1"/>
    </source>
</evidence>
<name>A0ACC3B2S3_9EURO</name>
<gene>
    <name evidence="1" type="ORF">N8T08_005457</name>
</gene>
<proteinExistence type="predicted"/>
<keyword evidence="2" id="KW-1185">Reference proteome</keyword>
<dbReference type="Proteomes" id="UP001177260">
    <property type="component" value="Unassembled WGS sequence"/>
</dbReference>
<accession>A0ACC3B2S3</accession>
<comment type="caution">
    <text evidence="1">The sequence shown here is derived from an EMBL/GenBank/DDBJ whole genome shotgun (WGS) entry which is preliminary data.</text>
</comment>
<dbReference type="EMBL" id="JAOPJF010000030">
    <property type="protein sequence ID" value="KAK1144584.1"/>
    <property type="molecule type" value="Genomic_DNA"/>
</dbReference>
<sequence length="492" mass="54694">MPRPATSPLQNPPASTDSGPRAGSPNSMSLRHRGPTRSATFAEGSSNLRNERRNSTLSDSVSEARNSIRSSTDDLFFPRAAKQADADLPNDESHWHSAPLGLALLPAIAGVFFQNGSAVVTDVTLLVLAAIFLNWSVRLPWYGLALFPPDWYRSAQAVRQPDRFYDASEISPLSDPDETSTKPNPHESPATPDSKKASRPSDATGAACKELQIHELAALVSCFVFPMVGTWLLHTIRSKLSRPSEGLVSNYNLTIFLLAAEIRPFSHLLKMVQARTLHLQRVVALSMEDDDKVDISKIIDLSKRLEELEAHVSEAAAERLASESSSQLQDKTSPVISQATTEVRKGFQPEIDALTRAVRRYEKRTANTNFQTESRLQALENQINQAVSLAAAAHRTDRQRRSGVIPTLFDWIYAAALLPIQIFVSLTSLPWQGARWCLQTCKDLLNSRHFERPLKGKMPHDRKSRSPRHTRRYIPQDPTGPKGLKSIRENSF</sequence>